<evidence type="ECO:0000256" key="1">
    <source>
        <dbReference type="SAM" id="MobiDB-lite"/>
    </source>
</evidence>
<feature type="region of interest" description="Disordered" evidence="1">
    <location>
        <begin position="1"/>
        <end position="34"/>
    </location>
</feature>
<feature type="compositionally biased region" description="Polar residues" evidence="1">
    <location>
        <begin position="10"/>
        <end position="27"/>
    </location>
</feature>
<dbReference type="EMBL" id="BAAASD010000001">
    <property type="protein sequence ID" value="GAA2326254.1"/>
    <property type="molecule type" value="Genomic_DNA"/>
</dbReference>
<comment type="caution">
    <text evidence="2">The sequence shown here is derived from an EMBL/GenBank/DDBJ whole genome shotgun (WGS) entry which is preliminary data.</text>
</comment>
<evidence type="ECO:0000313" key="3">
    <source>
        <dbReference type="Proteomes" id="UP001500253"/>
    </source>
</evidence>
<name>A0ABN3FBW1_9ACTN</name>
<protein>
    <submittedName>
        <fullName evidence="2">Uncharacterized protein</fullName>
    </submittedName>
</protein>
<keyword evidence="3" id="KW-1185">Reference proteome</keyword>
<organism evidence="2 3">
    <name type="scientific">Streptomyces cuspidosporus</name>
    <dbReference type="NCBI Taxonomy" id="66882"/>
    <lineage>
        <taxon>Bacteria</taxon>
        <taxon>Bacillati</taxon>
        <taxon>Actinomycetota</taxon>
        <taxon>Actinomycetes</taxon>
        <taxon>Kitasatosporales</taxon>
        <taxon>Streptomycetaceae</taxon>
        <taxon>Streptomyces</taxon>
    </lineage>
</organism>
<proteinExistence type="predicted"/>
<evidence type="ECO:0000313" key="2">
    <source>
        <dbReference type="EMBL" id="GAA2326254.1"/>
    </source>
</evidence>
<sequence length="173" mass="18836">MAGPHVGSGPCTSLDSRLTPDQATGMNDENDFGAGDDRIDKVSLYMETLKARMDPEQYDVLARAVHETAHLIAEGREGVFGSDDDRSTFTPEVQREFATVLAILLTGRMDHRVVEIPGPDGSPGFAIVEASAAEDPAELQEIRENLHRWVTERQAVDTELDGIARASGLEETD</sequence>
<reference evidence="2 3" key="1">
    <citation type="journal article" date="2019" name="Int. J. Syst. Evol. Microbiol.">
        <title>The Global Catalogue of Microorganisms (GCM) 10K type strain sequencing project: providing services to taxonomists for standard genome sequencing and annotation.</title>
        <authorList>
            <consortium name="The Broad Institute Genomics Platform"/>
            <consortium name="The Broad Institute Genome Sequencing Center for Infectious Disease"/>
            <person name="Wu L."/>
            <person name="Ma J."/>
        </authorList>
    </citation>
    <scope>NUCLEOTIDE SEQUENCE [LARGE SCALE GENOMIC DNA]</scope>
    <source>
        <strain evidence="2 3">JCM 4316</strain>
    </source>
</reference>
<gene>
    <name evidence="2" type="ORF">GCM10010246_04680</name>
</gene>
<dbReference type="Proteomes" id="UP001500253">
    <property type="component" value="Unassembled WGS sequence"/>
</dbReference>
<accession>A0ABN3FBW1</accession>